<name>A0A6H1ZX90_9ZZZZ</name>
<reference evidence="1" key="1">
    <citation type="submission" date="2020-03" db="EMBL/GenBank/DDBJ databases">
        <title>The deep terrestrial virosphere.</title>
        <authorList>
            <person name="Holmfeldt K."/>
            <person name="Nilsson E."/>
            <person name="Simone D."/>
            <person name="Lopez-Fernandez M."/>
            <person name="Wu X."/>
            <person name="de Brujin I."/>
            <person name="Lundin D."/>
            <person name="Andersson A."/>
            <person name="Bertilsson S."/>
            <person name="Dopson M."/>
        </authorList>
    </citation>
    <scope>NUCLEOTIDE SEQUENCE</scope>
    <source>
        <strain evidence="1">TM448A02352</strain>
    </source>
</reference>
<evidence type="ECO:0000313" key="1">
    <source>
        <dbReference type="EMBL" id="QJA51885.1"/>
    </source>
</evidence>
<sequence>MSLIEDVPEELRSADKLDEFLVYLRVVPLPLHTKKYLLLDWCEFTGVPMSRELAERVGLPLEI</sequence>
<organism evidence="1">
    <name type="scientific">viral metagenome</name>
    <dbReference type="NCBI Taxonomy" id="1070528"/>
    <lineage>
        <taxon>unclassified sequences</taxon>
        <taxon>metagenomes</taxon>
        <taxon>organismal metagenomes</taxon>
    </lineage>
</organism>
<proteinExistence type="predicted"/>
<dbReference type="EMBL" id="MT144296">
    <property type="protein sequence ID" value="QJA51885.1"/>
    <property type="molecule type" value="Genomic_DNA"/>
</dbReference>
<dbReference type="AlphaFoldDB" id="A0A6H1ZX90"/>
<gene>
    <name evidence="1" type="ORF">TM448A02352_0002</name>
</gene>
<protein>
    <submittedName>
        <fullName evidence="1">Uncharacterized protein</fullName>
    </submittedName>
</protein>
<accession>A0A6H1ZX90</accession>